<organism evidence="1">
    <name type="scientific">Rhizophora mucronata</name>
    <name type="common">Asiatic mangrove</name>
    <dbReference type="NCBI Taxonomy" id="61149"/>
    <lineage>
        <taxon>Eukaryota</taxon>
        <taxon>Viridiplantae</taxon>
        <taxon>Streptophyta</taxon>
        <taxon>Embryophyta</taxon>
        <taxon>Tracheophyta</taxon>
        <taxon>Spermatophyta</taxon>
        <taxon>Magnoliopsida</taxon>
        <taxon>eudicotyledons</taxon>
        <taxon>Gunneridae</taxon>
        <taxon>Pentapetalae</taxon>
        <taxon>rosids</taxon>
        <taxon>fabids</taxon>
        <taxon>Malpighiales</taxon>
        <taxon>Rhizophoraceae</taxon>
        <taxon>Rhizophora</taxon>
    </lineage>
</organism>
<proteinExistence type="predicted"/>
<evidence type="ECO:0000313" key="1">
    <source>
        <dbReference type="EMBL" id="MBX60860.1"/>
    </source>
</evidence>
<dbReference type="AlphaFoldDB" id="A0A2P2Q1I3"/>
<protein>
    <submittedName>
        <fullName evidence="1">Uncharacterized protein</fullName>
    </submittedName>
</protein>
<name>A0A2P2Q1I3_RHIMU</name>
<reference evidence="1" key="1">
    <citation type="submission" date="2018-02" db="EMBL/GenBank/DDBJ databases">
        <title>Rhizophora mucronata_Transcriptome.</title>
        <authorList>
            <person name="Meera S.P."/>
            <person name="Sreeshan A."/>
            <person name="Augustine A."/>
        </authorList>
    </citation>
    <scope>NUCLEOTIDE SEQUENCE</scope>
    <source>
        <tissue evidence="1">Leaf</tissue>
    </source>
</reference>
<sequence>MDKKNTYGHQRITHLYSVCQQTLGQPNFQRKELEMGHLCCTFFD</sequence>
<dbReference type="EMBL" id="GGEC01080376">
    <property type="protein sequence ID" value="MBX60860.1"/>
    <property type="molecule type" value="Transcribed_RNA"/>
</dbReference>
<accession>A0A2P2Q1I3</accession>